<dbReference type="Pfam" id="PF00128">
    <property type="entry name" value="Alpha-amylase"/>
    <property type="match status" value="1"/>
</dbReference>
<dbReference type="PANTHER" id="PTHR10357:SF216">
    <property type="entry name" value="MALTOOLIGOSYL TREHALOSE SYNTHASE-RELATED"/>
    <property type="match status" value="1"/>
</dbReference>
<feature type="domain" description="Glycosyl hydrolase family 13 catalytic" evidence="1">
    <location>
        <begin position="6"/>
        <end position="499"/>
    </location>
</feature>
<gene>
    <name evidence="2" type="primary">treY</name>
    <name evidence="2" type="ORF">GCM10022210_42970</name>
</gene>
<evidence type="ECO:0000313" key="3">
    <source>
        <dbReference type="Proteomes" id="UP001500742"/>
    </source>
</evidence>
<dbReference type="Gene3D" id="1.10.150.200">
    <property type="entry name" value="Maltooligosyl trehalose synthase, domain 3"/>
    <property type="match status" value="1"/>
</dbReference>
<dbReference type="CDD" id="cd11336">
    <property type="entry name" value="AmyAc_MTSase"/>
    <property type="match status" value="1"/>
</dbReference>
<dbReference type="SUPFAM" id="SSF51445">
    <property type="entry name" value="(Trans)glycosidases"/>
    <property type="match status" value="1"/>
</dbReference>
<dbReference type="SMART" id="SM00642">
    <property type="entry name" value="Aamy"/>
    <property type="match status" value="1"/>
</dbReference>
<evidence type="ECO:0000313" key="2">
    <source>
        <dbReference type="EMBL" id="GAA3986009.1"/>
    </source>
</evidence>
<comment type="caution">
    <text evidence="2">The sequence shown here is derived from an EMBL/GenBank/DDBJ whole genome shotgun (WGS) entry which is preliminary data.</text>
</comment>
<dbReference type="RefSeq" id="WP_259089332.1">
    <property type="nucleotide sequence ID" value="NZ_BAAAZC010000029.1"/>
</dbReference>
<dbReference type="Gene3D" id="3.30.1590.10">
    <property type="entry name" value="Maltooligosyl trehalose synthase, domain 2"/>
    <property type="match status" value="1"/>
</dbReference>
<proteinExistence type="predicted"/>
<dbReference type="Gene3D" id="1.10.10.470">
    <property type="entry name" value="Maltooligosyl trehalose synthase, domain 4"/>
    <property type="match status" value="1"/>
</dbReference>
<organism evidence="2 3">
    <name type="scientific">Mucilaginibacter dorajii</name>
    <dbReference type="NCBI Taxonomy" id="692994"/>
    <lineage>
        <taxon>Bacteria</taxon>
        <taxon>Pseudomonadati</taxon>
        <taxon>Bacteroidota</taxon>
        <taxon>Sphingobacteriia</taxon>
        <taxon>Sphingobacteriales</taxon>
        <taxon>Sphingobacteriaceae</taxon>
        <taxon>Mucilaginibacter</taxon>
    </lineage>
</organism>
<dbReference type="InterPro" id="IPR006047">
    <property type="entry name" value="GH13_cat_dom"/>
</dbReference>
<keyword evidence="3" id="KW-1185">Reference proteome</keyword>
<protein>
    <submittedName>
        <fullName evidence="2">Malto-oligosyltrehalose synthase</fullName>
    </submittedName>
</protein>
<dbReference type="EMBL" id="BAAAZC010000029">
    <property type="protein sequence ID" value="GAA3986009.1"/>
    <property type="molecule type" value="Genomic_DNA"/>
</dbReference>
<dbReference type="InterPro" id="IPR013797">
    <property type="entry name" value="Maltooligo_trehalose_synth_4"/>
</dbReference>
<dbReference type="InterPro" id="IPR012767">
    <property type="entry name" value="Trehalose_TreY"/>
</dbReference>
<dbReference type="NCBIfam" id="TIGR02401">
    <property type="entry name" value="trehalose_TreY"/>
    <property type="match status" value="1"/>
</dbReference>
<dbReference type="Proteomes" id="UP001500742">
    <property type="component" value="Unassembled WGS sequence"/>
</dbReference>
<accession>A0ABP7QQ20</accession>
<sequence length="893" mass="103099">MHNPITTYRIQFNKDFTFKHLKAIIPYLTRLGIGTLYASPIFEAVPGSTHGYDVVNPLRINPEIGTMAELESISKLLKKNNIGWLQDIVPNHMAYHQNNAWLMDVLEKGKRSAYVDFFDISWSAPIYNNRLMVPFLGVPFEEALSERQIQIDLKDPGFVFTYGEQFYPINLHGYVTILQTSYEPNDAISEIIVQIKELQQTDDDIAYALGFTELKEQLTSLNKSASVKKILRQCIEKINADTGIIKRISDEQYYQLCFWQETEKQINFRRFFTVNGLICLNMQLPTVFDTCHELIKELLDKDIIRGLRLDHIDGLYDPKGYLERLRALTGPETYIVVEKILEDGEKFPGDWPVQGSTGYDFLATVNNLFTQAESKHAFAGFYRELTKDKLPITRAILKKKSLILYEHMYGELENLYRLFCDLELINAELFKHHSFKQLIAEFLIRCPVYRYYGNGFPLPAAEQKAIKWIFKSIREAKPDLEKSADLLEDILLKQYTPARSKRILQFYQRCMQFTGPLMAKGVEDTLMYTYDRFIGHNEVGDTPETFGLPVDNFHSIMVKRQQQWPLALNATATHDTKRGEGARARLNVLTDIADEWLKMVTHWQQINAPHKTDGSPDANDEYLLYQSIIGSFPMPGEDDDDFLNRVKEYAVKGLREAKLHTQWAEPNEVYEESTQKFVSAILKPGSGFMKSFLPFFKKVADYGIINSLSQMILKFTSPGVADVYQGCEFWDLSMVDPDNRRPVDYDLREKALDAIVNDKITIDTLWKNRYDAQIKLWLSHLLFSERRANPGLFENSLYVPLTVKGKYKNNVLAFARSDKNRWYIVAIPLHLAQINPESSKPYELDWQNTRLILPADAPAQWQNIVSGKPHAVTDEIKIREIFKQLPLAILKLA</sequence>
<dbReference type="InterPro" id="IPR017853">
    <property type="entry name" value="GH"/>
</dbReference>
<evidence type="ECO:0000259" key="1">
    <source>
        <dbReference type="SMART" id="SM00642"/>
    </source>
</evidence>
<dbReference type="Gene3D" id="3.20.20.80">
    <property type="entry name" value="Glycosidases"/>
    <property type="match status" value="1"/>
</dbReference>
<reference evidence="3" key="1">
    <citation type="journal article" date="2019" name="Int. J. Syst. Evol. Microbiol.">
        <title>The Global Catalogue of Microorganisms (GCM) 10K type strain sequencing project: providing services to taxonomists for standard genome sequencing and annotation.</title>
        <authorList>
            <consortium name="The Broad Institute Genomics Platform"/>
            <consortium name="The Broad Institute Genome Sequencing Center for Infectious Disease"/>
            <person name="Wu L."/>
            <person name="Ma J."/>
        </authorList>
    </citation>
    <scope>NUCLEOTIDE SEQUENCE [LARGE SCALE GENOMIC DNA]</scope>
    <source>
        <strain evidence="3">JCM 16601</strain>
    </source>
</reference>
<name>A0ABP7QQ20_9SPHI</name>
<dbReference type="PANTHER" id="PTHR10357">
    <property type="entry name" value="ALPHA-AMYLASE FAMILY MEMBER"/>
    <property type="match status" value="1"/>
</dbReference>